<dbReference type="InterPro" id="IPR004119">
    <property type="entry name" value="EcKL"/>
</dbReference>
<keyword evidence="3" id="KW-1185">Reference proteome</keyword>
<evidence type="ECO:0000259" key="1">
    <source>
        <dbReference type="SMART" id="SM00587"/>
    </source>
</evidence>
<dbReference type="PANTHER" id="PTHR11012">
    <property type="entry name" value="PROTEIN KINASE-LIKE DOMAIN-CONTAINING"/>
    <property type="match status" value="1"/>
</dbReference>
<dbReference type="EMBL" id="OU892280">
    <property type="protein sequence ID" value="CAG9767605.1"/>
    <property type="molecule type" value="Genomic_DNA"/>
</dbReference>
<accession>A0A9N9MRK9</accession>
<dbReference type="Proteomes" id="UP001152799">
    <property type="component" value="Chromosome 4"/>
</dbReference>
<dbReference type="PANTHER" id="PTHR11012:SF48">
    <property type="entry name" value="CHK KINASE-LIKE DOMAIN-CONTAINING PROTEIN-RELATED"/>
    <property type="match status" value="1"/>
</dbReference>
<dbReference type="OrthoDB" id="190089at2759"/>
<protein>
    <recommendedName>
        <fullName evidence="1">CHK kinase-like domain-containing protein</fullName>
    </recommendedName>
</protein>
<reference evidence="2" key="1">
    <citation type="submission" date="2022-01" db="EMBL/GenBank/DDBJ databases">
        <authorList>
            <person name="King R."/>
        </authorList>
    </citation>
    <scope>NUCLEOTIDE SEQUENCE</scope>
</reference>
<dbReference type="InterPro" id="IPR011009">
    <property type="entry name" value="Kinase-like_dom_sf"/>
</dbReference>
<proteinExistence type="predicted"/>
<dbReference type="AlphaFoldDB" id="A0A9N9MRK9"/>
<sequence length="597" mass="70375">MTSPEKNNLHHLKVILKSLSKHQALVLNENVESTSDYSVNTIAKLDSPIITNLQQQFSSNQQLLLKSIWTPNSVKIVNNSCVFAKNPTTKILPPAFDGLMFIFALSDNKFRQKHFEHLVQYYFDCLKDDLENKKIVSKFFSETQVRILLPIVKFELLAIETNNKQLATNIDYYLKYPLLNQEDIYVVIKNYLGTTDYDLNDYQLIELKETNGHLGEYYHLRIKITHNRQPKEIELFAKFLIIKAEILRKVLENGPGKREDFFYNTLYPLYIEHGLQDILDFAPKCYLSRISWLIVLDDLTKTDFISFKPNVLLDFNGLSCLVEKLAKFHSTTLILEEILTKKSGKTFRLDDLYDEYFDDVLLSYNSNNPTCALYDKNLERLYYVAEKFPEIISSLKLSSEDLNKALKDIYWNLFCQLKPENCKLRSIVNHGDTYISNFLFKYDNNDKNIIKEAILIDFQLLRYMPPGYELLFALISSSSKTTRDKYLQRLIEEYYNNISKYLKHFNIDPEEVFPEKLFMENIKKAYPAALTQSFNYGLFIHIDPDFREEIMHDQYKLKYYLEDHKSAIIDKFWNDDHYRSVLKGFIEDFVELIRKGC</sequence>
<feature type="domain" description="CHK kinase-like" evidence="1">
    <location>
        <begin position="294"/>
        <end position="504"/>
    </location>
</feature>
<dbReference type="Pfam" id="PF02958">
    <property type="entry name" value="EcKL"/>
    <property type="match status" value="1"/>
</dbReference>
<dbReference type="InterPro" id="IPR015897">
    <property type="entry name" value="CHK_kinase-like"/>
</dbReference>
<organism evidence="2 3">
    <name type="scientific">Ceutorhynchus assimilis</name>
    <name type="common">cabbage seed weevil</name>
    <dbReference type="NCBI Taxonomy" id="467358"/>
    <lineage>
        <taxon>Eukaryota</taxon>
        <taxon>Metazoa</taxon>
        <taxon>Ecdysozoa</taxon>
        <taxon>Arthropoda</taxon>
        <taxon>Hexapoda</taxon>
        <taxon>Insecta</taxon>
        <taxon>Pterygota</taxon>
        <taxon>Neoptera</taxon>
        <taxon>Endopterygota</taxon>
        <taxon>Coleoptera</taxon>
        <taxon>Polyphaga</taxon>
        <taxon>Cucujiformia</taxon>
        <taxon>Curculionidae</taxon>
        <taxon>Ceutorhynchinae</taxon>
        <taxon>Ceutorhynchus</taxon>
    </lineage>
</organism>
<dbReference type="SUPFAM" id="SSF56112">
    <property type="entry name" value="Protein kinase-like (PK-like)"/>
    <property type="match status" value="1"/>
</dbReference>
<gene>
    <name evidence="2" type="ORF">CEUTPL_LOCUS8166</name>
</gene>
<dbReference type="SMART" id="SM00587">
    <property type="entry name" value="CHK"/>
    <property type="match status" value="1"/>
</dbReference>
<evidence type="ECO:0000313" key="2">
    <source>
        <dbReference type="EMBL" id="CAG9767605.1"/>
    </source>
</evidence>
<name>A0A9N9MRK9_9CUCU</name>
<evidence type="ECO:0000313" key="3">
    <source>
        <dbReference type="Proteomes" id="UP001152799"/>
    </source>
</evidence>